<sequence>MNLNQIVLILLARYRIVLITFALTVFTVLVISLLQSKVYQATASVVLNYKGTDPVTGAVVPGNMALGYVPTQIDIINSQHVALKVVDELRMAENENVKAKFEEDTGGRGDLRFWLADLLLKKLTVTPGRDSSVIEIMFEGSDPDFVALVANAFANAYQETNVEMKVEPAQKAAEYFGTQIQALRDNLSKAQSRLSKYQRENGYTSSDERMDVEASRLNWLSEQLVAAQGQSIEADSRSGGSRKNALESPDVVSNPIIQNLKINLATAESKLAELSQRLDKNHPQYQAAEAEINKIKSQLNAEVKTVTGSVGNGAGIQKQRVAELQAQVDKQKAVLVEMNRTRDEMLVLQKDVEMAQRAIEGAMLRFSQTSIESKSNQSDVAILNTATSPLLPSGTRTLLKLALGAIIGMLLGIGFAFVSEFMDRRVRSKDDISAILDVPVFALIDGLKPATGLKALPQNIVKYLPSA</sequence>
<evidence type="ECO:0000313" key="9">
    <source>
        <dbReference type="EMBL" id="BAC55136.1"/>
    </source>
</evidence>
<gene>
    <name evidence="9" type="primary">epsF</name>
</gene>
<evidence type="ECO:0000256" key="4">
    <source>
        <dbReference type="ARBA" id="ARBA00022989"/>
    </source>
</evidence>
<dbReference type="InterPro" id="IPR050445">
    <property type="entry name" value="Bact_polysacc_biosynth/exp"/>
</dbReference>
<dbReference type="InterPro" id="IPR017468">
    <property type="entry name" value="Chain_len_reg_EpsF"/>
</dbReference>
<keyword evidence="6" id="KW-0175">Coiled coil</keyword>
<accession>Q83VR3</accession>
<protein>
    <submittedName>
        <fullName evidence="9">EpsF</fullName>
    </submittedName>
</protein>
<keyword evidence="3 7" id="KW-0812">Transmembrane</keyword>
<evidence type="ECO:0000256" key="5">
    <source>
        <dbReference type="ARBA" id="ARBA00023136"/>
    </source>
</evidence>
<evidence type="ECO:0000256" key="1">
    <source>
        <dbReference type="ARBA" id="ARBA00004651"/>
    </source>
</evidence>
<dbReference type="PANTHER" id="PTHR32309">
    <property type="entry name" value="TYROSINE-PROTEIN KINASE"/>
    <property type="match status" value="1"/>
</dbReference>
<reference evidence="9" key="1">
    <citation type="journal article" date="2003" name="Microbiology">
        <title>Genes involved in the synthesis of the exopolysaccharide methanolan by the obligate methylotroph Methylobacillus sp strain 12S.</title>
        <authorList>
            <person name="Yoshida T."/>
            <person name="Ayabe Y."/>
            <person name="Yasunaga M."/>
            <person name="Usami Y."/>
            <person name="Habe H."/>
            <person name="Nojiri H."/>
            <person name="Omori T."/>
        </authorList>
    </citation>
    <scope>NUCLEOTIDE SEQUENCE</scope>
    <source>
        <strain evidence="9">12S</strain>
    </source>
</reference>
<keyword evidence="2" id="KW-1003">Cell membrane</keyword>
<name>Q83VR3_METS1</name>
<evidence type="ECO:0000256" key="7">
    <source>
        <dbReference type="SAM" id="Phobius"/>
    </source>
</evidence>
<evidence type="ECO:0000259" key="8">
    <source>
        <dbReference type="Pfam" id="PF02706"/>
    </source>
</evidence>
<dbReference type="Pfam" id="PF02706">
    <property type="entry name" value="Wzz"/>
    <property type="match status" value="1"/>
</dbReference>
<keyword evidence="4 7" id="KW-1133">Transmembrane helix</keyword>
<dbReference type="GO" id="GO:0004713">
    <property type="term" value="F:protein tyrosine kinase activity"/>
    <property type="evidence" value="ECO:0007669"/>
    <property type="project" value="TreeGrafter"/>
</dbReference>
<evidence type="ECO:0000256" key="6">
    <source>
        <dbReference type="SAM" id="Coils"/>
    </source>
</evidence>
<dbReference type="PANTHER" id="PTHR32309:SF13">
    <property type="entry name" value="FERRIC ENTEROBACTIN TRANSPORT PROTEIN FEPE"/>
    <property type="match status" value="1"/>
</dbReference>
<keyword evidence="5 7" id="KW-0472">Membrane</keyword>
<proteinExistence type="predicted"/>
<dbReference type="EMBL" id="AB062506">
    <property type="protein sequence ID" value="BAC55136.1"/>
    <property type="molecule type" value="Genomic_DNA"/>
</dbReference>
<feature type="transmembrane region" description="Helical" evidence="7">
    <location>
        <begin position="12"/>
        <end position="34"/>
    </location>
</feature>
<comment type="subcellular location">
    <subcellularLocation>
        <location evidence="1">Cell membrane</location>
        <topology evidence="1">Multi-pass membrane protein</topology>
    </subcellularLocation>
</comment>
<evidence type="ECO:0000256" key="3">
    <source>
        <dbReference type="ARBA" id="ARBA00022692"/>
    </source>
</evidence>
<dbReference type="InterPro" id="IPR003856">
    <property type="entry name" value="LPS_length_determ_N"/>
</dbReference>
<dbReference type="GO" id="GO:0005886">
    <property type="term" value="C:plasma membrane"/>
    <property type="evidence" value="ECO:0007669"/>
    <property type="project" value="UniProtKB-SubCell"/>
</dbReference>
<feature type="transmembrane region" description="Helical" evidence="7">
    <location>
        <begin position="398"/>
        <end position="418"/>
    </location>
</feature>
<dbReference type="AlphaFoldDB" id="Q83VR3"/>
<feature type="domain" description="Polysaccharide chain length determinant N-terminal" evidence="8">
    <location>
        <begin position="2"/>
        <end position="89"/>
    </location>
</feature>
<organism evidence="9">
    <name type="scientific">Methylobacillus sp. (strain 12S)</name>
    <dbReference type="NCBI Taxonomy" id="94001"/>
    <lineage>
        <taxon>Bacteria</taxon>
        <taxon>Pseudomonadati</taxon>
        <taxon>Pseudomonadota</taxon>
        <taxon>Betaproteobacteria</taxon>
        <taxon>Nitrosomonadales</taxon>
        <taxon>Methylophilaceae</taxon>
        <taxon>Methylobacillus</taxon>
    </lineage>
</organism>
<dbReference type="NCBIfam" id="TIGR03017">
    <property type="entry name" value="EpsF"/>
    <property type="match status" value="1"/>
</dbReference>
<evidence type="ECO:0000256" key="2">
    <source>
        <dbReference type="ARBA" id="ARBA00022475"/>
    </source>
</evidence>
<feature type="coiled-coil region" evidence="6">
    <location>
        <begin position="257"/>
        <end position="358"/>
    </location>
</feature>